<name>A0A2P4XW30_9STRA</name>
<evidence type="ECO:0000313" key="1">
    <source>
        <dbReference type="EMBL" id="POM69758.1"/>
    </source>
</evidence>
<sequence length="446" mass="49679">MEPESVAIAVMLFSTCAAALAAVTIVKRSCRRAPTTVSTFSTTTSYDVIARRSCAFIGRCILHSAYKRKPTANSKCPLVKRFALTINALAFFGLGPCDTTTGSSPCVSSMRNAKVHDDMCKLIVFGNGGWLAMRAGNALDKIQHTSTQWLSAHVDSFKVYLAPARRRGAERVPHYQQFGIDAKGARTIGFKIYYVDLGDIHCLLKIEIERDRTNRILGVSQHNYILDLLQKFEMTECSSESTPQAKSIVLEKEERLPPEQILAQLFDYRGLVGSLMYLVRGTRPDIANAVRELSKFLPSNNKNQLKPSQRVLKYLEGTSAYGLIFDGKEVMYELYTDASFANANGNRKSVTGYLSEGIKKSKWLWVLLEELGFKQTQPIVSFCDNKGAISITKDPANHTATKHIDMKELYAREIHDMGRIVASYCNTNDMIADDVMKALPQAQLEA</sequence>
<keyword evidence="2" id="KW-1185">Reference proteome</keyword>
<dbReference type="EMBL" id="NCKW01007824">
    <property type="protein sequence ID" value="POM69758.1"/>
    <property type="molecule type" value="Genomic_DNA"/>
</dbReference>
<protein>
    <submittedName>
        <fullName evidence="1">RxLR effector candidate protein</fullName>
    </submittedName>
</protein>
<dbReference type="PANTHER" id="PTHR11439">
    <property type="entry name" value="GAG-POL-RELATED RETROTRANSPOSON"/>
    <property type="match status" value="1"/>
</dbReference>
<dbReference type="OrthoDB" id="107090at2759"/>
<reference evidence="1 2" key="1">
    <citation type="journal article" date="2017" name="Genome Biol. Evol.">
        <title>Phytophthora megakarya and P. palmivora, closely related causal agents of cacao black pod rot, underwent increases in genome sizes and gene numbers by different mechanisms.</title>
        <authorList>
            <person name="Ali S.S."/>
            <person name="Shao J."/>
            <person name="Lary D.J."/>
            <person name="Kronmiller B."/>
            <person name="Shen D."/>
            <person name="Strem M.D."/>
            <person name="Amoako-Attah I."/>
            <person name="Akrofi A.Y."/>
            <person name="Begoude B.A."/>
            <person name="Ten Hoopen G.M."/>
            <person name="Coulibaly K."/>
            <person name="Kebe B.I."/>
            <person name="Melnick R.L."/>
            <person name="Guiltinan M.J."/>
            <person name="Tyler B.M."/>
            <person name="Meinhardt L.W."/>
            <person name="Bailey B.A."/>
        </authorList>
    </citation>
    <scope>NUCLEOTIDE SEQUENCE [LARGE SCALE GENOMIC DNA]</scope>
    <source>
        <strain evidence="2">sbr112.9</strain>
    </source>
</reference>
<dbReference type="CDD" id="cd09272">
    <property type="entry name" value="RNase_HI_RT_Ty1"/>
    <property type="match status" value="1"/>
</dbReference>
<evidence type="ECO:0000313" key="2">
    <source>
        <dbReference type="Proteomes" id="UP000237271"/>
    </source>
</evidence>
<comment type="caution">
    <text evidence="1">The sequence shown here is derived from an EMBL/GenBank/DDBJ whole genome shotgun (WGS) entry which is preliminary data.</text>
</comment>
<dbReference type="PANTHER" id="PTHR11439:SF483">
    <property type="entry name" value="PEPTIDE SYNTHASE GLIP-LIKE, PUTATIVE (AFU_ORTHOLOGUE AFUA_3G12920)-RELATED"/>
    <property type="match status" value="1"/>
</dbReference>
<dbReference type="Proteomes" id="UP000237271">
    <property type="component" value="Unassembled WGS sequence"/>
</dbReference>
<organism evidence="1 2">
    <name type="scientific">Phytophthora palmivora</name>
    <dbReference type="NCBI Taxonomy" id="4796"/>
    <lineage>
        <taxon>Eukaryota</taxon>
        <taxon>Sar</taxon>
        <taxon>Stramenopiles</taxon>
        <taxon>Oomycota</taxon>
        <taxon>Peronosporomycetes</taxon>
        <taxon>Peronosporales</taxon>
        <taxon>Peronosporaceae</taxon>
        <taxon>Phytophthora</taxon>
    </lineage>
</organism>
<accession>A0A2P4XW30</accession>
<dbReference type="AlphaFoldDB" id="A0A2P4XW30"/>
<proteinExistence type="predicted"/>
<gene>
    <name evidence="1" type="ORF">PHPALM_13927</name>
</gene>